<evidence type="ECO:0000256" key="1">
    <source>
        <dbReference type="SAM" id="SignalP"/>
    </source>
</evidence>
<feature type="signal peptide" evidence="1">
    <location>
        <begin position="1"/>
        <end position="21"/>
    </location>
</feature>
<dbReference type="PROSITE" id="PS51257">
    <property type="entry name" value="PROKAR_LIPOPROTEIN"/>
    <property type="match status" value="1"/>
</dbReference>
<feature type="chain" id="PRO_5026925064" evidence="1">
    <location>
        <begin position="22"/>
        <end position="295"/>
    </location>
</feature>
<dbReference type="InterPro" id="IPR019861">
    <property type="entry name" value="PorP/SprF_Bacteroidetes"/>
</dbReference>
<name>A0A6M0CHQ0_9FLAO</name>
<dbReference type="RefSeq" id="WP_164032038.1">
    <property type="nucleotide sequence ID" value="NZ_JAABOQ010000004.1"/>
</dbReference>
<organism evidence="2 3">
    <name type="scientific">Spongiivirga citrea</name>
    <dbReference type="NCBI Taxonomy" id="1481457"/>
    <lineage>
        <taxon>Bacteria</taxon>
        <taxon>Pseudomonadati</taxon>
        <taxon>Bacteroidota</taxon>
        <taxon>Flavobacteriia</taxon>
        <taxon>Flavobacteriales</taxon>
        <taxon>Flavobacteriaceae</taxon>
        <taxon>Spongiivirga</taxon>
    </lineage>
</organism>
<proteinExistence type="predicted"/>
<gene>
    <name evidence="2" type="ORF">GWK10_09665</name>
</gene>
<dbReference type="Proteomes" id="UP000474296">
    <property type="component" value="Unassembled WGS sequence"/>
</dbReference>
<dbReference type="NCBIfam" id="TIGR03519">
    <property type="entry name" value="T9SS_PorP_fam"/>
    <property type="match status" value="1"/>
</dbReference>
<keyword evidence="3" id="KW-1185">Reference proteome</keyword>
<accession>A0A6M0CHQ0</accession>
<reference evidence="2 3" key="1">
    <citation type="submission" date="2020-01" db="EMBL/GenBank/DDBJ databases">
        <title>Spongiivirga citrea KCTC 32990T.</title>
        <authorList>
            <person name="Wang G."/>
        </authorList>
    </citation>
    <scope>NUCLEOTIDE SEQUENCE [LARGE SCALE GENOMIC DNA]</scope>
    <source>
        <strain evidence="2 3">KCTC 32990</strain>
    </source>
</reference>
<keyword evidence="1" id="KW-0732">Signal</keyword>
<comment type="caution">
    <text evidence="2">The sequence shown here is derived from an EMBL/GenBank/DDBJ whole genome shotgun (WGS) entry which is preliminary data.</text>
</comment>
<protein>
    <submittedName>
        <fullName evidence="2">Type IX secretion system membrane protein PorP/SprF</fullName>
    </submittedName>
</protein>
<evidence type="ECO:0000313" key="3">
    <source>
        <dbReference type="Proteomes" id="UP000474296"/>
    </source>
</evidence>
<dbReference type="Pfam" id="PF11751">
    <property type="entry name" value="PorP_SprF"/>
    <property type="match status" value="1"/>
</dbReference>
<dbReference type="EMBL" id="JAABOQ010000004">
    <property type="protein sequence ID" value="NER17478.1"/>
    <property type="molecule type" value="Genomic_DNA"/>
</dbReference>
<dbReference type="AlphaFoldDB" id="A0A6M0CHQ0"/>
<sequence length="295" mass="33039">MNRITRIYLLFLVLCSCKLSGQQDPHFTLYKYNMNIVNPAYVGSTGYTELNTGFRSQWVGVIGGPETQSFSLSTPISNDVGLGLSVVHDNVFVLDETHLYADFSYKLKLSESSNLFLGLKAGGSFLNIDLVKIGINDDPLFNQNVSRFNPNIGIGAYLLGEKYFVTISAPGLLSNDRYEREGFFPVSASDRLHIFTGAGYTFTLTENIDFNPSFMIKTVAGSPISYDLTGLFSFYKKFEIGASYRNEESISAATFFRAAKWLKIGYSYEYTITDIATYNSGTHEVLLRFNLDNKY</sequence>
<evidence type="ECO:0000313" key="2">
    <source>
        <dbReference type="EMBL" id="NER17478.1"/>
    </source>
</evidence>